<protein>
    <submittedName>
        <fullName evidence="2">Uncharacterized protein</fullName>
    </submittedName>
</protein>
<accession>A0A3N4IBX8</accession>
<feature type="region of interest" description="Disordered" evidence="1">
    <location>
        <begin position="225"/>
        <end position="291"/>
    </location>
</feature>
<evidence type="ECO:0000256" key="1">
    <source>
        <dbReference type="SAM" id="MobiDB-lite"/>
    </source>
</evidence>
<dbReference type="EMBL" id="ML119677">
    <property type="protein sequence ID" value="RPA81660.1"/>
    <property type="molecule type" value="Genomic_DNA"/>
</dbReference>
<feature type="compositionally biased region" description="Low complexity" evidence="1">
    <location>
        <begin position="771"/>
        <end position="782"/>
    </location>
</feature>
<keyword evidence="3" id="KW-1185">Reference proteome</keyword>
<dbReference type="Proteomes" id="UP000275078">
    <property type="component" value="Unassembled WGS sequence"/>
</dbReference>
<sequence>MSRRQSSSRTNPRSTLGRRTSLTQTPKKRQRTGSDEDPESGDSRRTTPQSSQDHTPSRRTIPASDSPSANGIPRTPSRSSSNTVNRLHGLSNSSQSSPITSSVSSPLAHTIQRRSSWLLSNDDKSLSNSGGSFTGIRLFQNEADPLQQTPVMKAPGIWENSGAFAEPIPTLLPSPIFNNNAHSNRTIPLGEFLSRQTDSLRSPPKPGAFDISELLKALNVDGQAAHRQRQDLSSDSDTDDRIQPPLVRHAELRNNDDDSDNEEELSETPEATTTKQQEKQEARRKKEEKKKAIEDGTFIPEVFLHDKGGDPELAKKLTKTVTAMFLWSQDHNISLSAYNDLIEVIQKEWFNAQELPKSYTTMKSMRKHLPLLPVYSADVPVMDKKGDSSTKHFTTAYFHSAKDVVQSQLRNPEVLKTLHRGLGIDADISTESHHGQGHKESIKASIEDFPVRPSAVSDAMVYAGSCLMLALKHGWIPVRVTGVFHNERTMDNAFFPEFKKKKWVTVNPILIREMEYRYLRINPIPRDSNEPIDFDFTENVTHEGENGGENETRDVRGLLVLHEYRIPVSCLGPQVRVNIYRDSREDGKFKSHLGPGIEQKCVHPAVNHVREMIIPERGSTPDPLRLLELWKEHEHWQAVNKAAAALQTQPARPSVGTFASSSNVDKDGFVVPGTPASKLPKSTATDKDQHPPIPPRLVKQRRLERARNKIVFSFEDKFVSTRHLRKTIAEDEIESGEISLSEIFFDQDPDATPDNEPIQNTCQPQHEERNPSGPTGTPGIPSEDMMDLDPSPTERDTLMSDIGEEQRNGNTNNQNFRKKRKRKRMCITIDFYTDKFGIFRTTHRNSGEGFEMDIEGEPYTVNASKIKSLRQRWDYRDQMTGKTQAFMKTKGLKKRESILTRFGPSINPFIQVSLDISHSEQKGIGELLLAYLADHFFSKDGSKEYTRVLRSYTFPPEVSRKPNFAYHVKHLKMSEVTCLIACMPFMLQRMDEQTIKIFKPATITKMNTFRGPGKVKLDQTSLKNLLIKTFLAVAKANSLVFARHIDTTLDEELNDGFMRMEHALIESRKLIFELVAPLEAARKKTIEDENLEVDEGYQALEELLIRQLEANLSDTSDTDSTSASASSASSRTSNTSKGKSGHGKGRPRKRKPKKLPASVSRLPNYHNAGHIVSNARCFGSGLNCSCSVGEIVHRVWKDLVQHTNYVDLDLVFCRHSNTMNGVRQVTAPLFLNTIADLRLTEINYTQILDNSYPNHPWKATLDELRDEIPSLCTGFFWGQMARCSKEDGTCSNKRGPGSALNLHHEDRFPDIKMGALIGRFKAMDILYPTNLSNLDPDDKVVQDLQRAYERDYGFKGQRIPVDLGFQTGGELKWWEWITIFDTDQGCKLSYRPGMVVPVDELIIDAENPNDQAEPEEVTSFAEIIGIFTHKNPLTGKDYVFFNIRWLGPLDEPDEETGLSRYKIQPKRRPSPDDVDNLPEFEKNMESWHNYIGLPSISASHFPYFVKDPWTHDEYIRNDYYFKSI</sequence>
<reference evidence="2 3" key="1">
    <citation type="journal article" date="2018" name="Nat. Ecol. Evol.">
        <title>Pezizomycetes genomes reveal the molecular basis of ectomycorrhizal truffle lifestyle.</title>
        <authorList>
            <person name="Murat C."/>
            <person name="Payen T."/>
            <person name="Noel B."/>
            <person name="Kuo A."/>
            <person name="Morin E."/>
            <person name="Chen J."/>
            <person name="Kohler A."/>
            <person name="Krizsan K."/>
            <person name="Balestrini R."/>
            <person name="Da Silva C."/>
            <person name="Montanini B."/>
            <person name="Hainaut M."/>
            <person name="Levati E."/>
            <person name="Barry K.W."/>
            <person name="Belfiori B."/>
            <person name="Cichocki N."/>
            <person name="Clum A."/>
            <person name="Dockter R.B."/>
            <person name="Fauchery L."/>
            <person name="Guy J."/>
            <person name="Iotti M."/>
            <person name="Le Tacon F."/>
            <person name="Lindquist E.A."/>
            <person name="Lipzen A."/>
            <person name="Malagnac F."/>
            <person name="Mello A."/>
            <person name="Molinier V."/>
            <person name="Miyauchi S."/>
            <person name="Poulain J."/>
            <person name="Riccioni C."/>
            <person name="Rubini A."/>
            <person name="Sitrit Y."/>
            <person name="Splivallo R."/>
            <person name="Traeger S."/>
            <person name="Wang M."/>
            <person name="Zifcakova L."/>
            <person name="Wipf D."/>
            <person name="Zambonelli A."/>
            <person name="Paolocci F."/>
            <person name="Nowrousian M."/>
            <person name="Ottonello S."/>
            <person name="Baldrian P."/>
            <person name="Spatafora J.W."/>
            <person name="Henrissat B."/>
            <person name="Nagy L.G."/>
            <person name="Aury J.M."/>
            <person name="Wincker P."/>
            <person name="Grigoriev I.V."/>
            <person name="Bonfante P."/>
            <person name="Martin F.M."/>
        </authorList>
    </citation>
    <scope>NUCLEOTIDE SEQUENCE [LARGE SCALE GENOMIC DNA]</scope>
    <source>
        <strain evidence="2 3">RN42</strain>
    </source>
</reference>
<feature type="region of interest" description="Disordered" evidence="1">
    <location>
        <begin position="672"/>
        <end position="695"/>
    </location>
</feature>
<dbReference type="STRING" id="1160509.A0A3N4IBX8"/>
<name>A0A3N4IBX8_ASCIM</name>
<feature type="compositionally biased region" description="Low complexity" evidence="1">
    <location>
        <begin position="1114"/>
        <end position="1138"/>
    </location>
</feature>
<feature type="compositionally biased region" description="Polar residues" evidence="1">
    <location>
        <begin position="76"/>
        <end position="85"/>
    </location>
</feature>
<proteinExistence type="predicted"/>
<evidence type="ECO:0000313" key="2">
    <source>
        <dbReference type="EMBL" id="RPA81660.1"/>
    </source>
</evidence>
<feature type="compositionally biased region" description="Basic and acidic residues" evidence="1">
    <location>
        <begin position="276"/>
        <end position="291"/>
    </location>
</feature>
<feature type="compositionally biased region" description="Polar residues" evidence="1">
    <location>
        <begin position="1"/>
        <end position="25"/>
    </location>
</feature>
<feature type="compositionally biased region" description="Acidic residues" evidence="1">
    <location>
        <begin position="257"/>
        <end position="267"/>
    </location>
</feature>
<gene>
    <name evidence="2" type="ORF">BJ508DRAFT_326124</name>
</gene>
<feature type="compositionally biased region" description="Low complexity" evidence="1">
    <location>
        <begin position="91"/>
        <end position="105"/>
    </location>
</feature>
<organism evidence="2 3">
    <name type="scientific">Ascobolus immersus RN42</name>
    <dbReference type="NCBI Taxonomy" id="1160509"/>
    <lineage>
        <taxon>Eukaryota</taxon>
        <taxon>Fungi</taxon>
        <taxon>Dikarya</taxon>
        <taxon>Ascomycota</taxon>
        <taxon>Pezizomycotina</taxon>
        <taxon>Pezizomycetes</taxon>
        <taxon>Pezizales</taxon>
        <taxon>Ascobolaceae</taxon>
        <taxon>Ascobolus</taxon>
    </lineage>
</organism>
<feature type="region of interest" description="Disordered" evidence="1">
    <location>
        <begin position="746"/>
        <end position="819"/>
    </location>
</feature>
<feature type="region of interest" description="Disordered" evidence="1">
    <location>
        <begin position="1"/>
        <end position="107"/>
    </location>
</feature>
<evidence type="ECO:0000313" key="3">
    <source>
        <dbReference type="Proteomes" id="UP000275078"/>
    </source>
</evidence>
<feature type="region of interest" description="Disordered" evidence="1">
    <location>
        <begin position="1114"/>
        <end position="1161"/>
    </location>
</feature>
<feature type="compositionally biased region" description="Basic residues" evidence="1">
    <location>
        <begin position="1139"/>
        <end position="1154"/>
    </location>
</feature>
<dbReference type="OrthoDB" id="5372708at2759"/>